<dbReference type="GO" id="GO:0071424">
    <property type="term" value="F:rRNA (cytosine-N4-)-methyltransferase activity"/>
    <property type="evidence" value="ECO:0007669"/>
    <property type="project" value="UniProtKB-UniRule"/>
</dbReference>
<dbReference type="HAMAP" id="MF_01007">
    <property type="entry name" value="16SrRNA_methyltr_H"/>
    <property type="match status" value="1"/>
</dbReference>
<evidence type="ECO:0000256" key="1">
    <source>
        <dbReference type="ARBA" id="ARBA00010396"/>
    </source>
</evidence>
<comment type="caution">
    <text evidence="7">The sequence shown here is derived from an EMBL/GenBank/DDBJ whole genome shotgun (WGS) entry which is preliminary data.</text>
</comment>
<feature type="binding site" evidence="6">
    <location>
        <position position="101"/>
    </location>
    <ligand>
        <name>S-adenosyl-L-methionine</name>
        <dbReference type="ChEBI" id="CHEBI:59789"/>
    </ligand>
</feature>
<dbReference type="InterPro" id="IPR002903">
    <property type="entry name" value="RsmH"/>
</dbReference>
<feature type="binding site" evidence="6">
    <location>
        <position position="108"/>
    </location>
    <ligand>
        <name>S-adenosyl-L-methionine</name>
        <dbReference type="ChEBI" id="CHEBI:59789"/>
    </ligand>
</feature>
<gene>
    <name evidence="6 7" type="primary">rsmH</name>
    <name evidence="7" type="ORF">GMD42_08060</name>
</gene>
<name>A0A6I3S1H5_9BURK</name>
<dbReference type="Proteomes" id="UP000462362">
    <property type="component" value="Unassembled WGS sequence"/>
</dbReference>
<organism evidence="7 8">
    <name type="scientific">Parasutterella excrementihominis</name>
    <dbReference type="NCBI Taxonomy" id="487175"/>
    <lineage>
        <taxon>Bacteria</taxon>
        <taxon>Pseudomonadati</taxon>
        <taxon>Pseudomonadota</taxon>
        <taxon>Betaproteobacteria</taxon>
        <taxon>Burkholderiales</taxon>
        <taxon>Sutterellaceae</taxon>
        <taxon>Parasutterella</taxon>
    </lineage>
</organism>
<dbReference type="GO" id="GO:0005737">
    <property type="term" value="C:cytoplasm"/>
    <property type="evidence" value="ECO:0007669"/>
    <property type="project" value="UniProtKB-SubCell"/>
</dbReference>
<dbReference type="SUPFAM" id="SSF53335">
    <property type="entry name" value="S-adenosyl-L-methionine-dependent methyltransferases"/>
    <property type="match status" value="1"/>
</dbReference>
<comment type="subcellular location">
    <subcellularLocation>
        <location evidence="6">Cytoplasm</location>
    </subcellularLocation>
</comment>
<dbReference type="Gene3D" id="3.40.50.150">
    <property type="entry name" value="Vaccinia Virus protein VP39"/>
    <property type="match status" value="1"/>
</dbReference>
<dbReference type="EMBL" id="WNCL01000022">
    <property type="protein sequence ID" value="MTU43578.1"/>
    <property type="molecule type" value="Genomic_DNA"/>
</dbReference>
<evidence type="ECO:0000313" key="8">
    <source>
        <dbReference type="Proteomes" id="UP000462362"/>
    </source>
</evidence>
<dbReference type="Gene3D" id="1.10.150.170">
    <property type="entry name" value="Putative methyltransferase TM0872, insert domain"/>
    <property type="match status" value="1"/>
</dbReference>
<evidence type="ECO:0000256" key="4">
    <source>
        <dbReference type="ARBA" id="ARBA00022679"/>
    </source>
</evidence>
<proteinExistence type="inferred from homology"/>
<dbReference type="PIRSF" id="PIRSF004486">
    <property type="entry name" value="MraW"/>
    <property type="match status" value="1"/>
</dbReference>
<dbReference type="PANTHER" id="PTHR11265">
    <property type="entry name" value="S-ADENOSYL-METHYLTRANSFERASE MRAW"/>
    <property type="match status" value="1"/>
</dbReference>
<feature type="binding site" evidence="6">
    <location>
        <begin position="36"/>
        <end position="38"/>
    </location>
    <ligand>
        <name>S-adenosyl-L-methionine</name>
        <dbReference type="ChEBI" id="CHEBI:59789"/>
    </ligand>
</feature>
<reference evidence="7 8" key="1">
    <citation type="journal article" date="2019" name="Nat. Med.">
        <title>A library of human gut bacterial isolates paired with longitudinal multiomics data enables mechanistic microbiome research.</title>
        <authorList>
            <person name="Poyet M."/>
            <person name="Groussin M."/>
            <person name="Gibbons S.M."/>
            <person name="Avila-Pacheco J."/>
            <person name="Jiang X."/>
            <person name="Kearney S.M."/>
            <person name="Perrotta A.R."/>
            <person name="Berdy B."/>
            <person name="Zhao S."/>
            <person name="Lieberman T.D."/>
            <person name="Swanson P.K."/>
            <person name="Smith M."/>
            <person name="Roesemann S."/>
            <person name="Alexander J.E."/>
            <person name="Rich S.A."/>
            <person name="Livny J."/>
            <person name="Vlamakis H."/>
            <person name="Clish C."/>
            <person name="Bullock K."/>
            <person name="Deik A."/>
            <person name="Scott J."/>
            <person name="Pierce K.A."/>
            <person name="Xavier R.J."/>
            <person name="Alm E.J."/>
        </authorList>
    </citation>
    <scope>NUCLEOTIDE SEQUENCE [LARGE SCALE GENOMIC DNA]</scope>
    <source>
        <strain evidence="7 8">BIOML-A2</strain>
    </source>
</reference>
<dbReference type="InterPro" id="IPR029063">
    <property type="entry name" value="SAM-dependent_MTases_sf"/>
</dbReference>
<dbReference type="Pfam" id="PF01795">
    <property type="entry name" value="Methyltransf_5"/>
    <property type="match status" value="1"/>
</dbReference>
<feature type="binding site" evidence="6">
    <location>
        <position position="80"/>
    </location>
    <ligand>
        <name>S-adenosyl-L-methionine</name>
        <dbReference type="ChEBI" id="CHEBI:59789"/>
    </ligand>
</feature>
<dbReference type="NCBIfam" id="TIGR00006">
    <property type="entry name" value="16S rRNA (cytosine(1402)-N(4))-methyltransferase RsmH"/>
    <property type="match status" value="1"/>
</dbReference>
<keyword evidence="6" id="KW-0963">Cytoplasm</keyword>
<evidence type="ECO:0000256" key="6">
    <source>
        <dbReference type="HAMAP-Rule" id="MF_01007"/>
    </source>
</evidence>
<comment type="catalytic activity">
    <reaction evidence="6">
        <text>cytidine(1402) in 16S rRNA + S-adenosyl-L-methionine = N(4)-methylcytidine(1402) in 16S rRNA + S-adenosyl-L-homocysteine + H(+)</text>
        <dbReference type="Rhea" id="RHEA:42928"/>
        <dbReference type="Rhea" id="RHEA-COMP:10286"/>
        <dbReference type="Rhea" id="RHEA-COMP:10287"/>
        <dbReference type="ChEBI" id="CHEBI:15378"/>
        <dbReference type="ChEBI" id="CHEBI:57856"/>
        <dbReference type="ChEBI" id="CHEBI:59789"/>
        <dbReference type="ChEBI" id="CHEBI:74506"/>
        <dbReference type="ChEBI" id="CHEBI:82748"/>
        <dbReference type="EC" id="2.1.1.199"/>
    </reaction>
</comment>
<keyword evidence="5 6" id="KW-0949">S-adenosyl-L-methionine</keyword>
<keyword evidence="3 6" id="KW-0489">Methyltransferase</keyword>
<dbReference type="GO" id="GO:0070475">
    <property type="term" value="P:rRNA base methylation"/>
    <property type="evidence" value="ECO:0007669"/>
    <property type="project" value="UniProtKB-UniRule"/>
</dbReference>
<protein>
    <recommendedName>
        <fullName evidence="6">Ribosomal RNA small subunit methyltransferase H</fullName>
        <ecNumber evidence="6">2.1.1.199</ecNumber>
    </recommendedName>
    <alternativeName>
        <fullName evidence="6">16S rRNA m(4)C1402 methyltransferase</fullName>
    </alternativeName>
    <alternativeName>
        <fullName evidence="6">rRNA (cytosine-N(4)-)-methyltransferase RsmH</fullName>
    </alternativeName>
</protein>
<sequence length="322" mass="35562">MQAEVLVHRPVLAEESPRLLVTDPNGVYVDGTFGRGGHSRLILEKLSPQGRLIAFDRDEEAVKAAAQIQDPRFQIIHAPFASMKEELAKIGIDKVTGIFLDIGVSSPQIDDPERGFSFRFDGPLDMRMDTSAGETAAEWIARADAAEMAKVFKDLGEERFAMKAAKAIEKVRTKEPILRTKQLADLIAATLPRNKKDSAQHPATRIFQAIRIHVNQELEQLKRALESAGSLLLPGGVLAVISFHSLEDRIVKKFFEAAANPASCIDPRLPLLPSQLPQPLFNRAVRILPSEKECEENPRARSSVLRGASRTDAPWPEQGVQV</sequence>
<dbReference type="GeneID" id="43349664"/>
<comment type="similarity">
    <text evidence="1 6">Belongs to the methyltransferase superfamily. RsmH family.</text>
</comment>
<dbReference type="PANTHER" id="PTHR11265:SF0">
    <property type="entry name" value="12S RRNA N4-METHYLCYTIDINE METHYLTRANSFERASE"/>
    <property type="match status" value="1"/>
</dbReference>
<evidence type="ECO:0000256" key="3">
    <source>
        <dbReference type="ARBA" id="ARBA00022603"/>
    </source>
</evidence>
<dbReference type="RefSeq" id="WP_008812196.1">
    <property type="nucleotide sequence ID" value="NZ_CAKVUT010000004.1"/>
</dbReference>
<dbReference type="EC" id="2.1.1.199" evidence="6"/>
<accession>A0A6I3S1H5</accession>
<dbReference type="InterPro" id="IPR023397">
    <property type="entry name" value="SAM-dep_MeTrfase_MraW_recog"/>
</dbReference>
<keyword evidence="4 6" id="KW-0808">Transferase</keyword>
<feature type="binding site" evidence="6">
    <location>
        <position position="56"/>
    </location>
    <ligand>
        <name>S-adenosyl-L-methionine</name>
        <dbReference type="ChEBI" id="CHEBI:59789"/>
    </ligand>
</feature>
<evidence type="ECO:0000313" key="7">
    <source>
        <dbReference type="EMBL" id="MTU43578.1"/>
    </source>
</evidence>
<evidence type="ECO:0000256" key="2">
    <source>
        <dbReference type="ARBA" id="ARBA00022552"/>
    </source>
</evidence>
<evidence type="ECO:0000256" key="5">
    <source>
        <dbReference type="ARBA" id="ARBA00022691"/>
    </source>
</evidence>
<dbReference type="AlphaFoldDB" id="A0A6I3S1H5"/>
<keyword evidence="2 6" id="KW-0698">rRNA processing</keyword>
<comment type="function">
    <text evidence="6">Specifically methylates the N4 position of cytidine in position 1402 (C1402) of 16S rRNA.</text>
</comment>
<dbReference type="SUPFAM" id="SSF81799">
    <property type="entry name" value="Putative methyltransferase TM0872, insert domain"/>
    <property type="match status" value="1"/>
</dbReference>